<dbReference type="GO" id="GO:0005829">
    <property type="term" value="C:cytosol"/>
    <property type="evidence" value="ECO:0007669"/>
    <property type="project" value="TreeGrafter"/>
</dbReference>
<evidence type="ECO:0000313" key="5">
    <source>
        <dbReference type="Proteomes" id="UP000032046"/>
    </source>
</evidence>
<dbReference type="AlphaFoldDB" id="A0A0D0IVW1"/>
<comment type="similarity">
    <text evidence="2 3">Belongs to the LOG family.</text>
</comment>
<keyword evidence="5" id="KW-1185">Reference proteome</keyword>
<dbReference type="Gene3D" id="3.40.50.450">
    <property type="match status" value="1"/>
</dbReference>
<organism evidence="4 5">
    <name type="scientific">Prevotella pectinovora</name>
    <dbReference type="NCBI Taxonomy" id="1602169"/>
    <lineage>
        <taxon>Bacteria</taxon>
        <taxon>Pseudomonadati</taxon>
        <taxon>Bacteroidota</taxon>
        <taxon>Bacteroidia</taxon>
        <taxon>Bacteroidales</taxon>
        <taxon>Prevotellaceae</taxon>
        <taxon>Prevotella</taxon>
    </lineage>
</organism>
<keyword evidence="3" id="KW-0378">Hydrolase</keyword>
<evidence type="ECO:0000256" key="3">
    <source>
        <dbReference type="RuleBase" id="RU363015"/>
    </source>
</evidence>
<accession>A0A0D0IVW1</accession>
<gene>
    <name evidence="4" type="ORF">ST44_02695</name>
</gene>
<sequence>MKVAIFCSANENIEPVYFEKTRELGEWLAKNGDSIVFGGCDMGLMECVAKAAYDAGGMTIGVVPSKIEENGHVSQYLSVEIPCDNLSDRKDLMLLKSDVVVALPGGLGTLDEIFTVAASSTIGYHNKRVILYNINGFWNTLIALLDDLQQRGMIRGDYHRHIEIADSFEQLKQLLC</sequence>
<dbReference type="NCBIfam" id="TIGR00730">
    <property type="entry name" value="Rossman fold protein, TIGR00730 family"/>
    <property type="match status" value="1"/>
</dbReference>
<proteinExistence type="inferred from homology"/>
<dbReference type="EMBL" id="JXQK01000031">
    <property type="protein sequence ID" value="KIP64136.1"/>
    <property type="molecule type" value="Genomic_DNA"/>
</dbReference>
<comment type="caution">
    <text evidence="4">The sequence shown here is derived from an EMBL/GenBank/DDBJ whole genome shotgun (WGS) entry which is preliminary data.</text>
</comment>
<protein>
    <recommendedName>
        <fullName evidence="3">Cytokinin riboside 5'-monophosphate phosphoribohydrolase</fullName>
        <ecNumber evidence="3">3.2.2.n1</ecNumber>
    </recommendedName>
</protein>
<evidence type="ECO:0000256" key="1">
    <source>
        <dbReference type="ARBA" id="ARBA00000274"/>
    </source>
</evidence>
<comment type="catalytic activity">
    <reaction evidence="1">
        <text>AMP + H2O = D-ribose 5-phosphate + adenine</text>
        <dbReference type="Rhea" id="RHEA:20129"/>
        <dbReference type="ChEBI" id="CHEBI:15377"/>
        <dbReference type="ChEBI" id="CHEBI:16708"/>
        <dbReference type="ChEBI" id="CHEBI:78346"/>
        <dbReference type="ChEBI" id="CHEBI:456215"/>
        <dbReference type="EC" id="3.2.2.4"/>
    </reaction>
</comment>
<reference evidence="4 5" key="1">
    <citation type="submission" date="2015-01" db="EMBL/GenBank/DDBJ databases">
        <title>Comparative genomics of non-oral Prevotella species.</title>
        <authorList>
            <person name="Accetto T."/>
            <person name="Nograsek B."/>
            <person name="Avgustin G."/>
        </authorList>
    </citation>
    <scope>NUCLEOTIDE SEQUENCE [LARGE SCALE GENOMIC DNA]</scope>
    <source>
        <strain evidence="4 5">P5-119</strain>
    </source>
</reference>
<evidence type="ECO:0000256" key="2">
    <source>
        <dbReference type="ARBA" id="ARBA00006763"/>
    </source>
</evidence>
<dbReference type="Proteomes" id="UP000032046">
    <property type="component" value="Unassembled WGS sequence"/>
</dbReference>
<dbReference type="GO" id="GO:0009691">
    <property type="term" value="P:cytokinin biosynthetic process"/>
    <property type="evidence" value="ECO:0007669"/>
    <property type="project" value="UniProtKB-UniRule"/>
</dbReference>
<keyword evidence="3" id="KW-0203">Cytokinin biosynthesis</keyword>
<dbReference type="EC" id="3.2.2.n1" evidence="3"/>
<evidence type="ECO:0000313" key="4">
    <source>
        <dbReference type="EMBL" id="KIP64136.1"/>
    </source>
</evidence>
<name>A0A0D0IVW1_9BACT</name>
<dbReference type="InterPro" id="IPR031100">
    <property type="entry name" value="LOG_fam"/>
</dbReference>
<dbReference type="Pfam" id="PF03641">
    <property type="entry name" value="Lysine_decarbox"/>
    <property type="match status" value="1"/>
</dbReference>
<dbReference type="InterPro" id="IPR005269">
    <property type="entry name" value="LOG"/>
</dbReference>
<dbReference type="SUPFAM" id="SSF102405">
    <property type="entry name" value="MCP/YpsA-like"/>
    <property type="match status" value="1"/>
</dbReference>
<dbReference type="PANTHER" id="PTHR31223">
    <property type="entry name" value="LOG FAMILY PROTEIN YJL055W"/>
    <property type="match status" value="1"/>
</dbReference>
<dbReference type="GO" id="GO:0008714">
    <property type="term" value="F:AMP nucleosidase activity"/>
    <property type="evidence" value="ECO:0007669"/>
    <property type="project" value="UniProtKB-EC"/>
</dbReference>
<dbReference type="PANTHER" id="PTHR31223:SF70">
    <property type="entry name" value="LOG FAMILY PROTEIN YJL055W"/>
    <property type="match status" value="1"/>
</dbReference>
<dbReference type="RefSeq" id="WP_042517892.1">
    <property type="nucleotide sequence ID" value="NZ_JXQH01000057.1"/>
</dbReference>
<dbReference type="STRING" id="1602171.ST44_02695"/>